<evidence type="ECO:0000256" key="1">
    <source>
        <dbReference type="ARBA" id="ARBA00007964"/>
    </source>
</evidence>
<comment type="caution">
    <text evidence="4">The sequence shown here is derived from an EMBL/GenBank/DDBJ whole genome shotgun (WGS) entry which is preliminary data.</text>
</comment>
<feature type="non-terminal residue" evidence="4">
    <location>
        <position position="92"/>
    </location>
</feature>
<evidence type="ECO:0000313" key="4">
    <source>
        <dbReference type="EMBL" id="TMI78255.1"/>
    </source>
</evidence>
<dbReference type="SUPFAM" id="SSF51735">
    <property type="entry name" value="NAD(P)-binding Rossmann-fold domains"/>
    <property type="match status" value="1"/>
</dbReference>
<dbReference type="Gene3D" id="3.40.50.720">
    <property type="entry name" value="NAD(P)-binding Rossmann-like Domain"/>
    <property type="match status" value="1"/>
</dbReference>
<evidence type="ECO:0000313" key="5">
    <source>
        <dbReference type="Proteomes" id="UP000318093"/>
    </source>
</evidence>
<dbReference type="InterPro" id="IPR046826">
    <property type="entry name" value="PDH_N"/>
</dbReference>
<name>A0A537J431_9BACT</name>
<dbReference type="InterPro" id="IPR036291">
    <property type="entry name" value="NAD(P)-bd_dom_sf"/>
</dbReference>
<dbReference type="InterPro" id="IPR050812">
    <property type="entry name" value="Preph/Arog_dehydrog"/>
</dbReference>
<reference evidence="4 5" key="1">
    <citation type="journal article" date="2019" name="Nat. Microbiol.">
        <title>Mediterranean grassland soil C-N compound turnover is dependent on rainfall and depth, and is mediated by genomically divergent microorganisms.</title>
        <authorList>
            <person name="Diamond S."/>
            <person name="Andeer P.F."/>
            <person name="Li Z."/>
            <person name="Crits-Christoph A."/>
            <person name="Burstein D."/>
            <person name="Anantharaman K."/>
            <person name="Lane K.R."/>
            <person name="Thomas B.C."/>
            <person name="Pan C."/>
            <person name="Northen T.R."/>
            <person name="Banfield J.F."/>
        </authorList>
    </citation>
    <scope>NUCLEOTIDE SEQUENCE [LARGE SCALE GENOMIC DNA]</scope>
    <source>
        <strain evidence="4">NP_6</strain>
    </source>
</reference>
<protein>
    <submittedName>
        <fullName evidence="4">Prephenate dehydrogenase/arogenate dehydrogenase family protein</fullName>
    </submittedName>
</protein>
<sequence>MPIQMFDRVTIVGVGLIGGSLGMALRARGLAREVVGVTRVEASIVSARAARAIDRGTVDPAAGVAGAGLVVLAVPPDQVVPMARRVAPHLQP</sequence>
<dbReference type="PANTHER" id="PTHR21363">
    <property type="entry name" value="PREPHENATE DEHYDROGENASE"/>
    <property type="match status" value="1"/>
</dbReference>
<dbReference type="Proteomes" id="UP000318093">
    <property type="component" value="Unassembled WGS sequence"/>
</dbReference>
<evidence type="ECO:0000259" key="3">
    <source>
        <dbReference type="PROSITE" id="PS51176"/>
    </source>
</evidence>
<organism evidence="4 5">
    <name type="scientific">Candidatus Segetimicrobium genomatis</name>
    <dbReference type="NCBI Taxonomy" id="2569760"/>
    <lineage>
        <taxon>Bacteria</taxon>
        <taxon>Bacillati</taxon>
        <taxon>Candidatus Sysuimicrobiota</taxon>
        <taxon>Candidatus Sysuimicrobiia</taxon>
        <taxon>Candidatus Sysuimicrobiales</taxon>
        <taxon>Candidatus Segetimicrobiaceae</taxon>
        <taxon>Candidatus Segetimicrobium</taxon>
    </lineage>
</organism>
<dbReference type="PROSITE" id="PS51176">
    <property type="entry name" value="PDH_ADH"/>
    <property type="match status" value="1"/>
</dbReference>
<feature type="domain" description="Prephenate/arogenate dehydrogenase" evidence="3">
    <location>
        <begin position="7"/>
        <end position="92"/>
    </location>
</feature>
<dbReference type="InterPro" id="IPR003099">
    <property type="entry name" value="Prephen_DH"/>
</dbReference>
<dbReference type="GO" id="GO:0008977">
    <property type="term" value="F:prephenate dehydrogenase (NAD+) activity"/>
    <property type="evidence" value="ECO:0007669"/>
    <property type="project" value="InterPro"/>
</dbReference>
<dbReference type="GO" id="GO:0006571">
    <property type="term" value="P:tyrosine biosynthetic process"/>
    <property type="evidence" value="ECO:0007669"/>
    <property type="project" value="InterPro"/>
</dbReference>
<dbReference type="Pfam" id="PF02153">
    <property type="entry name" value="PDH_N"/>
    <property type="match status" value="1"/>
</dbReference>
<evidence type="ECO:0000256" key="2">
    <source>
        <dbReference type="ARBA" id="ARBA00023002"/>
    </source>
</evidence>
<dbReference type="GO" id="GO:0070403">
    <property type="term" value="F:NAD+ binding"/>
    <property type="evidence" value="ECO:0007669"/>
    <property type="project" value="InterPro"/>
</dbReference>
<dbReference type="EMBL" id="VBAN01000435">
    <property type="protein sequence ID" value="TMI78255.1"/>
    <property type="molecule type" value="Genomic_DNA"/>
</dbReference>
<dbReference type="AlphaFoldDB" id="A0A537J431"/>
<dbReference type="GO" id="GO:0004665">
    <property type="term" value="F:prephenate dehydrogenase (NADP+) activity"/>
    <property type="evidence" value="ECO:0007669"/>
    <property type="project" value="InterPro"/>
</dbReference>
<accession>A0A537J431</accession>
<dbReference type="PANTHER" id="PTHR21363:SF0">
    <property type="entry name" value="PREPHENATE DEHYDROGENASE [NADP(+)]"/>
    <property type="match status" value="1"/>
</dbReference>
<keyword evidence="2" id="KW-0560">Oxidoreductase</keyword>
<comment type="similarity">
    <text evidence="1">Belongs to the prephenate/arogenate dehydrogenase family.</text>
</comment>
<proteinExistence type="inferred from homology"/>
<gene>
    <name evidence="4" type="ORF">E6H03_12410</name>
</gene>